<evidence type="ECO:0000313" key="3">
    <source>
        <dbReference type="EMBL" id="KAG6954593.1"/>
    </source>
</evidence>
<dbReference type="AlphaFoldDB" id="A0A8J5MEF2"/>
<feature type="chain" id="PRO_5035232277" description="RxLR effector protein" evidence="2">
    <location>
        <begin position="19"/>
        <end position="138"/>
    </location>
</feature>
<dbReference type="EMBL" id="JAENGY010000932">
    <property type="protein sequence ID" value="KAG6954593.1"/>
    <property type="molecule type" value="Genomic_DNA"/>
</dbReference>
<feature type="region of interest" description="Disordered" evidence="1">
    <location>
        <begin position="48"/>
        <end position="104"/>
    </location>
</feature>
<feature type="compositionally biased region" description="Low complexity" evidence="1">
    <location>
        <begin position="83"/>
        <end position="104"/>
    </location>
</feature>
<evidence type="ECO:0000256" key="2">
    <source>
        <dbReference type="SAM" id="SignalP"/>
    </source>
</evidence>
<organism evidence="3 4">
    <name type="scientific">Phytophthora aleatoria</name>
    <dbReference type="NCBI Taxonomy" id="2496075"/>
    <lineage>
        <taxon>Eukaryota</taxon>
        <taxon>Sar</taxon>
        <taxon>Stramenopiles</taxon>
        <taxon>Oomycota</taxon>
        <taxon>Peronosporomycetes</taxon>
        <taxon>Peronosporales</taxon>
        <taxon>Peronosporaceae</taxon>
        <taxon>Phytophthora</taxon>
    </lineage>
</organism>
<keyword evidence="4" id="KW-1185">Reference proteome</keyword>
<dbReference type="Proteomes" id="UP000709295">
    <property type="component" value="Unassembled WGS sequence"/>
</dbReference>
<accession>A0A8J5MEF2</accession>
<comment type="caution">
    <text evidence="3">The sequence shown here is derived from an EMBL/GenBank/DDBJ whole genome shotgun (WGS) entry which is preliminary data.</text>
</comment>
<name>A0A8J5MEF2_9STRA</name>
<proteinExistence type="predicted"/>
<evidence type="ECO:0000313" key="4">
    <source>
        <dbReference type="Proteomes" id="UP000709295"/>
    </source>
</evidence>
<protein>
    <recommendedName>
        <fullName evidence="5">RxLR effector protein</fullName>
    </recommendedName>
</protein>
<sequence length="138" mass="15280">MRLIEVFLIFMIAVLAVSDSVATINNDQVRTTSAGHLTESSRKLVSFDNDNSLTNKHSNSRKSSGLSATEEERLSSTATSWEAGRTGSRTTSAGATTTKNTDGTITNSKYYNNGLVQKFQRWWNGIFKPKSTRRLRQA</sequence>
<gene>
    <name evidence="3" type="ORF">JG688_00012276</name>
</gene>
<evidence type="ECO:0008006" key="5">
    <source>
        <dbReference type="Google" id="ProtNLM"/>
    </source>
</evidence>
<evidence type="ECO:0000256" key="1">
    <source>
        <dbReference type="SAM" id="MobiDB-lite"/>
    </source>
</evidence>
<feature type="signal peptide" evidence="2">
    <location>
        <begin position="1"/>
        <end position="18"/>
    </location>
</feature>
<feature type="compositionally biased region" description="Polar residues" evidence="1">
    <location>
        <begin position="48"/>
        <end position="67"/>
    </location>
</feature>
<reference evidence="3" key="1">
    <citation type="submission" date="2021-01" db="EMBL/GenBank/DDBJ databases">
        <title>Phytophthora aleatoria, a newly-described species from Pinus radiata is distinct from Phytophthora cactorum isolates based on comparative genomics.</title>
        <authorList>
            <person name="Mcdougal R."/>
            <person name="Panda P."/>
            <person name="Williams N."/>
            <person name="Studholme D.J."/>
        </authorList>
    </citation>
    <scope>NUCLEOTIDE SEQUENCE</scope>
    <source>
        <strain evidence="3">NZFS 4037</strain>
    </source>
</reference>
<keyword evidence="2" id="KW-0732">Signal</keyword>